<dbReference type="CDD" id="cd06261">
    <property type="entry name" value="TM_PBP2"/>
    <property type="match status" value="1"/>
</dbReference>
<dbReference type="GO" id="GO:0006865">
    <property type="term" value="P:amino acid transport"/>
    <property type="evidence" value="ECO:0007669"/>
    <property type="project" value="TreeGrafter"/>
</dbReference>
<feature type="transmembrane region" description="Helical" evidence="7">
    <location>
        <begin position="23"/>
        <end position="46"/>
    </location>
</feature>
<dbReference type="STRING" id="1886670.PTI45_02835"/>
<dbReference type="InterPro" id="IPR035906">
    <property type="entry name" value="MetI-like_sf"/>
</dbReference>
<accession>A0A1E3L1Y2</accession>
<dbReference type="PANTHER" id="PTHR30614:SF43">
    <property type="entry name" value="L-CYSTINE TRANSPORT SYSTEM PERMEASE PROTEIN TCYM"/>
    <property type="match status" value="1"/>
</dbReference>
<dbReference type="InterPro" id="IPR010065">
    <property type="entry name" value="AA_ABC_transptr_permease_3TM"/>
</dbReference>
<feature type="transmembrane region" description="Helical" evidence="7">
    <location>
        <begin position="199"/>
        <end position="216"/>
    </location>
</feature>
<keyword evidence="5 7" id="KW-1133">Transmembrane helix</keyword>
<keyword evidence="3" id="KW-1003">Cell membrane</keyword>
<dbReference type="PANTHER" id="PTHR30614">
    <property type="entry name" value="MEMBRANE COMPONENT OF AMINO ACID ABC TRANSPORTER"/>
    <property type="match status" value="1"/>
</dbReference>
<evidence type="ECO:0000313" key="9">
    <source>
        <dbReference type="EMBL" id="ODP27812.1"/>
    </source>
</evidence>
<gene>
    <name evidence="9" type="ORF">PTI45_02835</name>
</gene>
<evidence type="ECO:0000256" key="2">
    <source>
        <dbReference type="ARBA" id="ARBA00022448"/>
    </source>
</evidence>
<feature type="transmembrane region" description="Helical" evidence="7">
    <location>
        <begin position="67"/>
        <end position="87"/>
    </location>
</feature>
<name>A0A1E3L1Y2_9BACL</name>
<keyword evidence="2 7" id="KW-0813">Transport</keyword>
<dbReference type="NCBIfam" id="TIGR01726">
    <property type="entry name" value="HEQRo_perm_3TM"/>
    <property type="match status" value="1"/>
</dbReference>
<dbReference type="InterPro" id="IPR000515">
    <property type="entry name" value="MetI-like"/>
</dbReference>
<proteinExistence type="inferred from homology"/>
<evidence type="ECO:0000256" key="4">
    <source>
        <dbReference type="ARBA" id="ARBA00022692"/>
    </source>
</evidence>
<evidence type="ECO:0000256" key="1">
    <source>
        <dbReference type="ARBA" id="ARBA00004651"/>
    </source>
</evidence>
<organism evidence="9 10">
    <name type="scientific">Paenibacillus nuruki</name>
    <dbReference type="NCBI Taxonomy" id="1886670"/>
    <lineage>
        <taxon>Bacteria</taxon>
        <taxon>Bacillati</taxon>
        <taxon>Bacillota</taxon>
        <taxon>Bacilli</taxon>
        <taxon>Bacillales</taxon>
        <taxon>Paenibacillaceae</taxon>
        <taxon>Paenibacillus</taxon>
    </lineage>
</organism>
<dbReference type="Proteomes" id="UP000094578">
    <property type="component" value="Unassembled WGS sequence"/>
</dbReference>
<feature type="domain" description="ABC transmembrane type-1" evidence="8">
    <location>
        <begin position="19"/>
        <end position="220"/>
    </location>
</feature>
<dbReference type="RefSeq" id="WP_069328240.1">
    <property type="nucleotide sequence ID" value="NZ_MDER01000046.1"/>
</dbReference>
<evidence type="ECO:0000256" key="7">
    <source>
        <dbReference type="RuleBase" id="RU363032"/>
    </source>
</evidence>
<dbReference type="Pfam" id="PF00528">
    <property type="entry name" value="BPD_transp_1"/>
    <property type="match status" value="1"/>
</dbReference>
<keyword evidence="10" id="KW-1185">Reference proteome</keyword>
<dbReference type="AlphaFoldDB" id="A0A1E3L1Y2"/>
<keyword evidence="6 7" id="KW-0472">Membrane</keyword>
<evidence type="ECO:0000256" key="3">
    <source>
        <dbReference type="ARBA" id="ARBA00022475"/>
    </source>
</evidence>
<dbReference type="Gene3D" id="1.10.3720.10">
    <property type="entry name" value="MetI-like"/>
    <property type="match status" value="1"/>
</dbReference>
<evidence type="ECO:0000256" key="6">
    <source>
        <dbReference type="ARBA" id="ARBA00023136"/>
    </source>
</evidence>
<dbReference type="EMBL" id="MDER01000046">
    <property type="protein sequence ID" value="ODP27812.1"/>
    <property type="molecule type" value="Genomic_DNA"/>
</dbReference>
<dbReference type="PATRIC" id="fig|1886670.3.peg.2884"/>
<sequence>MTLDPSFMWTAFLSLFKALPTTLMITFVSVICGLFIGTVVALCRIYRIPGLSQLSTAYVTFIRGTPMLMHLLIIYFGLPILIDSLAAKWEWSFTSASIPLIGFVFIAFSITAGAYMSEVVRAGIVAVDRGQIEAAHSIGMTTPQALRRIVLPQALAVSLPNLSNSVIGMLHGSTLAYTISVVEINAQALVVAANNWKYFEAYIAAAVLFWGLTLLIERGSGWLEKRLNAYHRGGVM</sequence>
<evidence type="ECO:0000256" key="5">
    <source>
        <dbReference type="ARBA" id="ARBA00022989"/>
    </source>
</evidence>
<protein>
    <submittedName>
        <fullName evidence="9">Putative amino-acid permease protein YxeN</fullName>
    </submittedName>
</protein>
<comment type="similarity">
    <text evidence="7">Belongs to the binding-protein-dependent transport system permease family.</text>
</comment>
<comment type="caution">
    <text evidence="9">The sequence shown here is derived from an EMBL/GenBank/DDBJ whole genome shotgun (WGS) entry which is preliminary data.</text>
</comment>
<dbReference type="GO" id="GO:0043190">
    <property type="term" value="C:ATP-binding cassette (ABC) transporter complex"/>
    <property type="evidence" value="ECO:0007669"/>
    <property type="project" value="InterPro"/>
</dbReference>
<evidence type="ECO:0000313" key="10">
    <source>
        <dbReference type="Proteomes" id="UP000094578"/>
    </source>
</evidence>
<dbReference type="PROSITE" id="PS50928">
    <property type="entry name" value="ABC_TM1"/>
    <property type="match status" value="1"/>
</dbReference>
<dbReference type="InterPro" id="IPR043429">
    <property type="entry name" value="ArtM/GltK/GlnP/TcyL/YhdX-like"/>
</dbReference>
<reference evidence="9 10" key="1">
    <citation type="submission" date="2016-08" db="EMBL/GenBank/DDBJ databases">
        <title>Genome sequencing of Paenibacillus sp. TI45-13ar, isolated from Korean traditional nuruk.</title>
        <authorList>
            <person name="Kim S.-J."/>
        </authorList>
    </citation>
    <scope>NUCLEOTIDE SEQUENCE [LARGE SCALE GENOMIC DNA]</scope>
    <source>
        <strain evidence="9 10">TI45-13ar</strain>
    </source>
</reference>
<dbReference type="SUPFAM" id="SSF161098">
    <property type="entry name" value="MetI-like"/>
    <property type="match status" value="1"/>
</dbReference>
<keyword evidence="4 7" id="KW-0812">Transmembrane</keyword>
<dbReference type="GO" id="GO:0022857">
    <property type="term" value="F:transmembrane transporter activity"/>
    <property type="evidence" value="ECO:0007669"/>
    <property type="project" value="InterPro"/>
</dbReference>
<feature type="transmembrane region" description="Helical" evidence="7">
    <location>
        <begin position="93"/>
        <end position="115"/>
    </location>
</feature>
<evidence type="ECO:0000259" key="8">
    <source>
        <dbReference type="PROSITE" id="PS50928"/>
    </source>
</evidence>
<comment type="subcellular location">
    <subcellularLocation>
        <location evidence="1 7">Cell membrane</location>
        <topology evidence="1 7">Multi-pass membrane protein</topology>
    </subcellularLocation>
</comment>